<keyword evidence="1" id="KW-1133">Transmembrane helix</keyword>
<evidence type="ECO:0000313" key="3">
    <source>
        <dbReference type="EMBL" id="AZS18267.1"/>
    </source>
</evidence>
<dbReference type="NCBIfam" id="TIGR03804">
    <property type="entry name" value="para_beta_helix"/>
    <property type="match status" value="3"/>
</dbReference>
<dbReference type="InterPro" id="IPR012334">
    <property type="entry name" value="Pectin_lyas_fold"/>
</dbReference>
<evidence type="ECO:0000259" key="2">
    <source>
        <dbReference type="Pfam" id="PF05048"/>
    </source>
</evidence>
<dbReference type="Pfam" id="PF05048">
    <property type="entry name" value="NosD"/>
    <property type="match status" value="1"/>
</dbReference>
<dbReference type="AlphaFoldDB" id="A0A3Q9IHN5"/>
<dbReference type="OrthoDB" id="159063at2"/>
<dbReference type="Proteomes" id="UP000270678">
    <property type="component" value="Chromosome"/>
</dbReference>
<proteinExistence type="predicted"/>
<gene>
    <name evidence="3" type="ORF">EI981_12390</name>
</gene>
<dbReference type="InterPro" id="IPR022441">
    <property type="entry name" value="Para_beta_helix_rpt-2"/>
</dbReference>
<name>A0A3Q9IHN5_9BACL</name>
<feature type="domain" description="Periplasmic copper-binding protein NosD beta helix" evidence="2">
    <location>
        <begin position="128"/>
        <end position="314"/>
    </location>
</feature>
<evidence type="ECO:0000313" key="4">
    <source>
        <dbReference type="Proteomes" id="UP000270678"/>
    </source>
</evidence>
<accession>A0A3Q9IHN5</accession>
<dbReference type="SUPFAM" id="SSF51126">
    <property type="entry name" value="Pectin lyase-like"/>
    <property type="match status" value="1"/>
</dbReference>
<sequence>MEASILQRMINEAEPGSSIVLPEGSYSGYILIDKKLTIRADKTVLSSITADPAVVVKGDGAVLQGLAIKQGDADEETAAVLVQADNVVLMDLNIKTQGFGIMLRDANEATILNNEIAWKKIKNANGSISGQKGNGIDLYNSYSNRIEQNRIYNMKDGIYLEKGSQLSIKENRIYSSRYGIHCMYIDESQIVGNIGEYNFTGAMIMGVKDTRISNNSFLKQSWNVYSQGILLYDVQTSTVERNQVDGNRVGIYMERSSNNELKENSVNRNFIGIQMLNAENNKLHYNDFVANVIEAEAVNSKDNDIFHNYWDSAQGLDLNDDGISEIAYSINPFYQQLISDKPAFQLFFQSPGMAFLSSMYEGNRDQWTTDSSPFMHLNVAGDHISTLSDTGGEHVLSEKTFMLIIACMLLATASLIIIYTGGSKS</sequence>
<dbReference type="InterPro" id="IPR006626">
    <property type="entry name" value="PbH1"/>
</dbReference>
<dbReference type="EMBL" id="CP034346">
    <property type="protein sequence ID" value="AZS18267.1"/>
    <property type="molecule type" value="Genomic_DNA"/>
</dbReference>
<dbReference type="Gene3D" id="2.160.20.10">
    <property type="entry name" value="Single-stranded right-handed beta-helix, Pectin lyase-like"/>
    <property type="match status" value="1"/>
</dbReference>
<evidence type="ECO:0000256" key="1">
    <source>
        <dbReference type="SAM" id="Phobius"/>
    </source>
</evidence>
<dbReference type="KEGG" id="plut:EI981_12390"/>
<keyword evidence="1" id="KW-0472">Membrane</keyword>
<keyword evidence="1" id="KW-0812">Transmembrane</keyword>
<dbReference type="InterPro" id="IPR007742">
    <property type="entry name" value="NosD_dom"/>
</dbReference>
<dbReference type="SMART" id="SM00710">
    <property type="entry name" value="PbH1"/>
    <property type="match status" value="7"/>
</dbReference>
<protein>
    <recommendedName>
        <fullName evidence="2">Periplasmic copper-binding protein NosD beta helix domain-containing protein</fullName>
    </recommendedName>
</protein>
<organism evidence="3 4">
    <name type="scientific">Paenibacillus lutimineralis</name>
    <dbReference type="NCBI Taxonomy" id="2707005"/>
    <lineage>
        <taxon>Bacteria</taxon>
        <taxon>Bacillati</taxon>
        <taxon>Bacillota</taxon>
        <taxon>Bacilli</taxon>
        <taxon>Bacillales</taxon>
        <taxon>Paenibacillaceae</taxon>
        <taxon>Paenibacillus</taxon>
    </lineage>
</organism>
<dbReference type="InterPro" id="IPR011050">
    <property type="entry name" value="Pectin_lyase_fold/virulence"/>
</dbReference>
<feature type="transmembrane region" description="Helical" evidence="1">
    <location>
        <begin position="401"/>
        <end position="422"/>
    </location>
</feature>
<reference evidence="4" key="1">
    <citation type="submission" date="2018-12" db="EMBL/GenBank/DDBJ databases">
        <title>Complete genome sequence of Paenibacillus sp. MBLB1234.</title>
        <authorList>
            <person name="Nam Y.-D."/>
            <person name="Kang J."/>
            <person name="Chung W.-H."/>
            <person name="Park Y.S."/>
        </authorList>
    </citation>
    <scope>NUCLEOTIDE SEQUENCE [LARGE SCALE GENOMIC DNA]</scope>
    <source>
        <strain evidence="4">MBLB1234</strain>
    </source>
</reference>
<keyword evidence="4" id="KW-1185">Reference proteome</keyword>